<gene>
    <name evidence="1" type="ORF">GCM10010334_71180</name>
</gene>
<reference evidence="1" key="2">
    <citation type="submission" date="2020-09" db="EMBL/GenBank/DDBJ databases">
        <authorList>
            <person name="Sun Q."/>
            <person name="Ohkuma M."/>
        </authorList>
    </citation>
    <scope>NUCLEOTIDE SEQUENCE</scope>
    <source>
        <strain evidence="1">JCM 4637</strain>
    </source>
</reference>
<accession>A0A918X5V7</accession>
<dbReference type="Proteomes" id="UP000638353">
    <property type="component" value="Unassembled WGS sequence"/>
</dbReference>
<proteinExistence type="predicted"/>
<comment type="caution">
    <text evidence="1">The sequence shown here is derived from an EMBL/GenBank/DDBJ whole genome shotgun (WGS) entry which is preliminary data.</text>
</comment>
<name>A0A918X5V7_9ACTN</name>
<evidence type="ECO:0000313" key="1">
    <source>
        <dbReference type="EMBL" id="GHD13260.1"/>
    </source>
</evidence>
<protein>
    <submittedName>
        <fullName evidence="1">Uncharacterized protein</fullName>
    </submittedName>
</protein>
<dbReference type="AlphaFoldDB" id="A0A918X5V7"/>
<dbReference type="EMBL" id="BMVC01000019">
    <property type="protein sequence ID" value="GHD13260.1"/>
    <property type="molecule type" value="Genomic_DNA"/>
</dbReference>
<sequence>MSGEIGPQSLRTRFMGELLPLEGWLNIELHCHLDGVGPSERHPDLAQVLLSVPPPDGPGRTDERVEALADYISRTMELGAGIEETEREHPAKAAAYQHLAEALVPWLVAAPKRELKEARDGGYAAATARYRVT</sequence>
<reference evidence="1" key="1">
    <citation type="journal article" date="2014" name="Int. J. Syst. Evol. Microbiol.">
        <title>Complete genome sequence of Corynebacterium casei LMG S-19264T (=DSM 44701T), isolated from a smear-ripened cheese.</title>
        <authorList>
            <consortium name="US DOE Joint Genome Institute (JGI-PGF)"/>
            <person name="Walter F."/>
            <person name="Albersmeier A."/>
            <person name="Kalinowski J."/>
            <person name="Ruckert C."/>
        </authorList>
    </citation>
    <scope>NUCLEOTIDE SEQUENCE</scope>
    <source>
        <strain evidence="1">JCM 4637</strain>
    </source>
</reference>
<evidence type="ECO:0000313" key="2">
    <source>
        <dbReference type="Proteomes" id="UP000638353"/>
    </source>
</evidence>
<organism evidence="1 2">
    <name type="scientific">Streptomyces finlayi</name>
    <dbReference type="NCBI Taxonomy" id="67296"/>
    <lineage>
        <taxon>Bacteria</taxon>
        <taxon>Bacillati</taxon>
        <taxon>Actinomycetota</taxon>
        <taxon>Actinomycetes</taxon>
        <taxon>Kitasatosporales</taxon>
        <taxon>Streptomycetaceae</taxon>
        <taxon>Streptomyces</taxon>
    </lineage>
</organism>